<proteinExistence type="predicted"/>
<feature type="transmembrane region" description="Helical" evidence="1">
    <location>
        <begin position="19"/>
        <end position="36"/>
    </location>
</feature>
<dbReference type="AlphaFoldDB" id="A0A6A6SPY1"/>
<reference evidence="2" key="1">
    <citation type="journal article" date="2020" name="Stud. Mycol.">
        <title>101 Dothideomycetes genomes: a test case for predicting lifestyles and emergence of pathogens.</title>
        <authorList>
            <person name="Haridas S."/>
            <person name="Albert R."/>
            <person name="Binder M."/>
            <person name="Bloem J."/>
            <person name="Labutti K."/>
            <person name="Salamov A."/>
            <person name="Andreopoulos B."/>
            <person name="Baker S."/>
            <person name="Barry K."/>
            <person name="Bills G."/>
            <person name="Bluhm B."/>
            <person name="Cannon C."/>
            <person name="Castanera R."/>
            <person name="Culley D."/>
            <person name="Daum C."/>
            <person name="Ezra D."/>
            <person name="Gonzalez J."/>
            <person name="Henrissat B."/>
            <person name="Kuo A."/>
            <person name="Liang C."/>
            <person name="Lipzen A."/>
            <person name="Lutzoni F."/>
            <person name="Magnuson J."/>
            <person name="Mondo S."/>
            <person name="Nolan M."/>
            <person name="Ohm R."/>
            <person name="Pangilinan J."/>
            <person name="Park H.-J."/>
            <person name="Ramirez L."/>
            <person name="Alfaro M."/>
            <person name="Sun H."/>
            <person name="Tritt A."/>
            <person name="Yoshinaga Y."/>
            <person name="Zwiers L.-H."/>
            <person name="Turgeon B."/>
            <person name="Goodwin S."/>
            <person name="Spatafora J."/>
            <person name="Crous P."/>
            <person name="Grigoriev I."/>
        </authorList>
    </citation>
    <scope>NUCLEOTIDE SEQUENCE</scope>
    <source>
        <strain evidence="2">CBS 122681</strain>
    </source>
</reference>
<organism evidence="2 3">
    <name type="scientific">Lophiostoma macrostomum CBS 122681</name>
    <dbReference type="NCBI Taxonomy" id="1314788"/>
    <lineage>
        <taxon>Eukaryota</taxon>
        <taxon>Fungi</taxon>
        <taxon>Dikarya</taxon>
        <taxon>Ascomycota</taxon>
        <taxon>Pezizomycotina</taxon>
        <taxon>Dothideomycetes</taxon>
        <taxon>Pleosporomycetidae</taxon>
        <taxon>Pleosporales</taxon>
        <taxon>Lophiostomataceae</taxon>
        <taxon>Lophiostoma</taxon>
    </lineage>
</organism>
<keyword evidence="1" id="KW-0472">Membrane</keyword>
<keyword evidence="3" id="KW-1185">Reference proteome</keyword>
<keyword evidence="1" id="KW-0812">Transmembrane</keyword>
<keyword evidence="1" id="KW-1133">Transmembrane helix</keyword>
<protein>
    <submittedName>
        <fullName evidence="2">Uncharacterized protein</fullName>
    </submittedName>
</protein>
<name>A0A6A6SPY1_9PLEO</name>
<evidence type="ECO:0000256" key="1">
    <source>
        <dbReference type="SAM" id="Phobius"/>
    </source>
</evidence>
<dbReference type="Proteomes" id="UP000799324">
    <property type="component" value="Unassembled WGS sequence"/>
</dbReference>
<dbReference type="OrthoDB" id="10397157at2759"/>
<gene>
    <name evidence="2" type="ORF">K491DRAFT_683753</name>
</gene>
<accession>A0A6A6SPY1</accession>
<dbReference type="EMBL" id="MU004487">
    <property type="protein sequence ID" value="KAF2649572.1"/>
    <property type="molecule type" value="Genomic_DNA"/>
</dbReference>
<sequence length="282" mass="31754">MYAAEVYSRDLRFLSKKRYGVYLFVTASAVICSHILSGLSSVQISASSSLPLLFGYAAHTFLDRQRGSERSLKYCVLLSAALLALRDVIHLINLHLVLDPIAMTDIHLAVTHFGLAFLFISETEYLFCADNTMLYPDAFMAPQGNLVASYFPNVPISRCFRCCWSRNGKVPPPSVAWRAIALDMAMTTLWHVGIWRFNSLIQAWLNPNYAPPAGIKYRPLTTLYGFEVIWTSRGMGTTRQVGSALLQAAMMRPIRILNSYLFAWGADFLVWLRSDANRDRGH</sequence>
<evidence type="ECO:0000313" key="2">
    <source>
        <dbReference type="EMBL" id="KAF2649572.1"/>
    </source>
</evidence>
<evidence type="ECO:0000313" key="3">
    <source>
        <dbReference type="Proteomes" id="UP000799324"/>
    </source>
</evidence>